<evidence type="ECO:0000256" key="5">
    <source>
        <dbReference type="HAMAP-Rule" id="MF_00601"/>
    </source>
</evidence>
<gene>
    <name evidence="5 6" type="primary">eutC</name>
    <name evidence="6" type="ORF">ACFQRG_05070</name>
</gene>
<dbReference type="NCBIfam" id="NF003971">
    <property type="entry name" value="PRK05465.1"/>
    <property type="match status" value="1"/>
</dbReference>
<evidence type="ECO:0000313" key="7">
    <source>
        <dbReference type="Proteomes" id="UP001596505"/>
    </source>
</evidence>
<evidence type="ECO:0000313" key="6">
    <source>
        <dbReference type="EMBL" id="MFC7392347.1"/>
    </source>
</evidence>
<keyword evidence="3 5" id="KW-0170">Cobalt</keyword>
<dbReference type="HAMAP" id="MF_00601">
    <property type="entry name" value="EutC"/>
    <property type="match status" value="1"/>
</dbReference>
<protein>
    <recommendedName>
        <fullName evidence="5">Ethanolamine ammonia-lyase small subunit</fullName>
        <shortName evidence="5">EAL small subunit</shortName>
        <ecNumber evidence="5">4.3.1.7</ecNumber>
    </recommendedName>
</protein>
<dbReference type="InterPro" id="IPR009246">
    <property type="entry name" value="EutC"/>
</dbReference>
<comment type="similarity">
    <text evidence="5">Belongs to the EutC family.</text>
</comment>
<dbReference type="PANTHER" id="PTHR39330:SF1">
    <property type="entry name" value="ETHANOLAMINE AMMONIA-LYASE SMALL SUBUNIT"/>
    <property type="match status" value="1"/>
</dbReference>
<accession>A0ABW2PUL6</accession>
<comment type="caution">
    <text evidence="6">The sequence shown here is derived from an EMBL/GenBank/DDBJ whole genome shotgun (WGS) entry which is preliminary data.</text>
</comment>
<keyword evidence="4 5" id="KW-1283">Bacterial microcompartment</keyword>
<comment type="subcellular location">
    <subcellularLocation>
        <location evidence="5">Bacterial microcompartment</location>
    </subcellularLocation>
</comment>
<dbReference type="EC" id="4.3.1.7" evidence="5"/>
<evidence type="ECO:0000256" key="4">
    <source>
        <dbReference type="ARBA" id="ARBA00024446"/>
    </source>
</evidence>
<feature type="binding site" evidence="5">
    <location>
        <position position="257"/>
    </location>
    <ligand>
        <name>adenosylcob(III)alamin</name>
        <dbReference type="ChEBI" id="CHEBI:18408"/>
    </ligand>
</feature>
<dbReference type="Gene3D" id="1.10.30.40">
    <property type="entry name" value="Ethanolamine ammonia-lyase light chain (EutC), N-terminal domain"/>
    <property type="match status" value="1"/>
</dbReference>
<comment type="catalytic activity">
    <reaction evidence="5">
        <text>ethanolamine = acetaldehyde + NH4(+)</text>
        <dbReference type="Rhea" id="RHEA:15313"/>
        <dbReference type="ChEBI" id="CHEBI:15343"/>
        <dbReference type="ChEBI" id="CHEBI:28938"/>
        <dbReference type="ChEBI" id="CHEBI:57603"/>
        <dbReference type="EC" id="4.3.1.7"/>
    </reaction>
</comment>
<keyword evidence="1 5" id="KW-0846">Cobalamin</keyword>
<dbReference type="PANTHER" id="PTHR39330">
    <property type="entry name" value="ETHANOLAMINE AMMONIA-LYASE LIGHT CHAIN"/>
    <property type="match status" value="1"/>
</dbReference>
<name>A0ABW2PUL6_9BACL</name>
<dbReference type="RefSeq" id="WP_380964388.1">
    <property type="nucleotide sequence ID" value="NZ_JBHTCO010000004.1"/>
</dbReference>
<comment type="function">
    <text evidence="5">Catalyzes the deamination of various vicinal amino-alcohols to oxo compounds. Allows this organism to utilize ethanolamine as the sole source of nitrogen and carbon in the presence of external vitamin B12.</text>
</comment>
<evidence type="ECO:0000256" key="1">
    <source>
        <dbReference type="ARBA" id="ARBA00022628"/>
    </source>
</evidence>
<reference evidence="7" key="1">
    <citation type="journal article" date="2019" name="Int. J. Syst. Evol. Microbiol.">
        <title>The Global Catalogue of Microorganisms (GCM) 10K type strain sequencing project: providing services to taxonomists for standard genome sequencing and annotation.</title>
        <authorList>
            <consortium name="The Broad Institute Genomics Platform"/>
            <consortium name="The Broad Institute Genome Sequencing Center for Infectious Disease"/>
            <person name="Wu L."/>
            <person name="Ma J."/>
        </authorList>
    </citation>
    <scope>NUCLEOTIDE SEQUENCE [LARGE SCALE GENOMIC DNA]</scope>
    <source>
        <strain evidence="7">CGMCC 1.16305</strain>
    </source>
</reference>
<comment type="pathway">
    <text evidence="5">Amine and polyamine degradation; ethanolamine degradation.</text>
</comment>
<dbReference type="Pfam" id="PF05985">
    <property type="entry name" value="EutC"/>
    <property type="match status" value="1"/>
</dbReference>
<dbReference type="Gene3D" id="3.40.50.11240">
    <property type="entry name" value="Ethanolamine ammonia-lyase light chain (EutC)"/>
    <property type="match status" value="1"/>
</dbReference>
<dbReference type="InterPro" id="IPR042251">
    <property type="entry name" value="EutC_C"/>
</dbReference>
<keyword evidence="7" id="KW-1185">Reference proteome</keyword>
<dbReference type="InterPro" id="IPR042255">
    <property type="entry name" value="EutC_N"/>
</dbReference>
<evidence type="ECO:0000256" key="2">
    <source>
        <dbReference type="ARBA" id="ARBA00023239"/>
    </source>
</evidence>
<dbReference type="Proteomes" id="UP001596505">
    <property type="component" value="Unassembled WGS sequence"/>
</dbReference>
<proteinExistence type="inferred from homology"/>
<evidence type="ECO:0000256" key="3">
    <source>
        <dbReference type="ARBA" id="ARBA00023285"/>
    </source>
</evidence>
<organism evidence="6 7">
    <name type="scientific">Scopulibacillus cellulosilyticus</name>
    <dbReference type="NCBI Taxonomy" id="2665665"/>
    <lineage>
        <taxon>Bacteria</taxon>
        <taxon>Bacillati</taxon>
        <taxon>Bacillota</taxon>
        <taxon>Bacilli</taxon>
        <taxon>Bacillales</taxon>
        <taxon>Sporolactobacillaceae</taxon>
        <taxon>Scopulibacillus</taxon>
    </lineage>
</organism>
<comment type="cofactor">
    <cofactor evidence="5">
        <name>adenosylcob(III)alamin</name>
        <dbReference type="ChEBI" id="CHEBI:18408"/>
    </cofactor>
    <text evidence="5">Binds between the large and small subunits.</text>
</comment>
<dbReference type="EMBL" id="JBHTCO010000004">
    <property type="protein sequence ID" value="MFC7392347.1"/>
    <property type="molecule type" value="Genomic_DNA"/>
</dbReference>
<feature type="binding site" evidence="5">
    <location>
        <position position="278"/>
    </location>
    <ligand>
        <name>adenosylcob(III)alamin</name>
        <dbReference type="ChEBI" id="CHEBI:18408"/>
    </ligand>
</feature>
<dbReference type="GO" id="GO:0008851">
    <property type="term" value="F:ethanolamine ammonia-lyase activity"/>
    <property type="evidence" value="ECO:0007669"/>
    <property type="project" value="UniProtKB-EC"/>
</dbReference>
<keyword evidence="2 5" id="KW-0456">Lyase</keyword>
<comment type="subunit">
    <text evidence="5">The basic unit is a heterodimer which dimerizes to form tetramers. The heterotetramers trimerize; 6 large subunits form a core ring with 6 small subunits projecting outwards.</text>
</comment>
<sequence>MNQELVKEITKMVIGKLNEETKKNEDFDHSRGTVKIWDHTSSEKRFNEILNTNASITKEDDGSLVKFSKMTRADGKRSSALLKQNEEAAALETAKEIADEPPKNLEGVDHPAKPEELIEMMKHTPARIGIGRAGLRPKTHSWLKFRFDHAAAVDAVYGDVSDQCLNSLNLFKVNTKVTDKEIYIRRPDYGRKLSEEAKQVLMQKCKKSPTVQIVISDGLSSKAVEENVEDVYLSLEQSLKSLNIETGTPFFIEKGRVAVMDDVGELLKPKVIVLLIGERPGLVSAESLSAYLCYEPRIGTIEADRMVISNIHKGGIPPSEAGAYLGTVVQKILKYEASGVALVEKEE</sequence>